<dbReference type="Pfam" id="PF00535">
    <property type="entry name" value="Glycos_transf_2"/>
    <property type="match status" value="1"/>
</dbReference>
<evidence type="ECO:0000256" key="2">
    <source>
        <dbReference type="ARBA" id="ARBA00022676"/>
    </source>
</evidence>
<accession>A0A7X5RJV5</accession>
<protein>
    <submittedName>
        <fullName evidence="5">Glycosyltransferase</fullName>
    </submittedName>
</protein>
<dbReference type="PANTHER" id="PTHR43685:SF5">
    <property type="entry name" value="GLYCOSYLTRANSFERASE EPSE-RELATED"/>
    <property type="match status" value="1"/>
</dbReference>
<evidence type="ECO:0000256" key="3">
    <source>
        <dbReference type="ARBA" id="ARBA00022679"/>
    </source>
</evidence>
<evidence type="ECO:0000313" key="5">
    <source>
        <dbReference type="EMBL" id="NDV89760.1"/>
    </source>
</evidence>
<evidence type="ECO:0000313" key="6">
    <source>
        <dbReference type="Proteomes" id="UP000470213"/>
    </source>
</evidence>
<evidence type="ECO:0000256" key="1">
    <source>
        <dbReference type="ARBA" id="ARBA00006739"/>
    </source>
</evidence>
<gene>
    <name evidence="5" type="ORF">GTH32_00930</name>
</gene>
<keyword evidence="6" id="KW-1185">Reference proteome</keyword>
<proteinExistence type="inferred from homology"/>
<sequence length="295" mass="34301">MHKHFSVLHNKLTRTHVETLVAMAVYHGDNELWAIQAIDSILNQSYQNIAFIVIIDGEISDSMKRSLTQKASQDQRMILAQNTCNVGLAESMNRAVEWGKRFNPRYFARMDADDISVENRLARQIGYLNKHAYIAVLGSALTEINEHGEKVGARVMPSSHKQIVSILPRRCSMNHPTVVIRFSVFEQGFRYNSSLMNTQDYFFWITLASKGFVFRNLKDRLLMFRRVNNFYKRRGLSKSLNEFKARMQAMIKLKQFTLYNITYAFSVLALRLMPGKVVRLAYKLDRHLLERFGKH</sequence>
<comment type="similarity">
    <text evidence="1">Belongs to the glycosyltransferase 2 family.</text>
</comment>
<comment type="caution">
    <text evidence="5">The sequence shown here is derived from an EMBL/GenBank/DDBJ whole genome shotgun (WGS) entry which is preliminary data.</text>
</comment>
<dbReference type="InterPro" id="IPR029044">
    <property type="entry name" value="Nucleotide-diphossugar_trans"/>
</dbReference>
<dbReference type="Gene3D" id="3.90.550.10">
    <property type="entry name" value="Spore Coat Polysaccharide Biosynthesis Protein SpsA, Chain A"/>
    <property type="match status" value="1"/>
</dbReference>
<dbReference type="RefSeq" id="WP_163083356.1">
    <property type="nucleotide sequence ID" value="NZ_JAAAWN010000001.1"/>
</dbReference>
<reference evidence="5 6" key="1">
    <citation type="submission" date="2020-01" db="EMBL/GenBank/DDBJ databases">
        <authorList>
            <person name="Chen J."/>
            <person name="Zhu S."/>
            <person name="Yang J."/>
        </authorList>
    </citation>
    <scope>NUCLEOTIDE SEQUENCE [LARGE SCALE GENOMIC DNA]</scope>
    <source>
        <strain evidence="5 6">345S023</strain>
    </source>
</reference>
<dbReference type="Proteomes" id="UP000470213">
    <property type="component" value="Unassembled WGS sequence"/>
</dbReference>
<dbReference type="InterPro" id="IPR050834">
    <property type="entry name" value="Glycosyltransf_2"/>
</dbReference>
<name>A0A7X5RJV5_9ALTE</name>
<dbReference type="PANTHER" id="PTHR43685">
    <property type="entry name" value="GLYCOSYLTRANSFERASE"/>
    <property type="match status" value="1"/>
</dbReference>
<evidence type="ECO:0000259" key="4">
    <source>
        <dbReference type="Pfam" id="PF00535"/>
    </source>
</evidence>
<dbReference type="InterPro" id="IPR001173">
    <property type="entry name" value="Glyco_trans_2-like"/>
</dbReference>
<feature type="domain" description="Glycosyltransferase 2-like" evidence="4">
    <location>
        <begin position="31"/>
        <end position="187"/>
    </location>
</feature>
<dbReference type="SUPFAM" id="SSF53448">
    <property type="entry name" value="Nucleotide-diphospho-sugar transferases"/>
    <property type="match status" value="1"/>
</dbReference>
<dbReference type="GO" id="GO:0016757">
    <property type="term" value="F:glycosyltransferase activity"/>
    <property type="evidence" value="ECO:0007669"/>
    <property type="project" value="UniProtKB-KW"/>
</dbReference>
<keyword evidence="2" id="KW-0328">Glycosyltransferase</keyword>
<dbReference type="EMBL" id="JAAAWN010000001">
    <property type="protein sequence ID" value="NDV89760.1"/>
    <property type="molecule type" value="Genomic_DNA"/>
</dbReference>
<dbReference type="AlphaFoldDB" id="A0A7X5RJV5"/>
<organism evidence="5 6">
    <name type="scientific">Alteromonas profundi</name>
    <dbReference type="NCBI Taxonomy" id="2696062"/>
    <lineage>
        <taxon>Bacteria</taxon>
        <taxon>Pseudomonadati</taxon>
        <taxon>Pseudomonadota</taxon>
        <taxon>Gammaproteobacteria</taxon>
        <taxon>Alteromonadales</taxon>
        <taxon>Alteromonadaceae</taxon>
        <taxon>Alteromonas/Salinimonas group</taxon>
        <taxon>Alteromonas</taxon>
    </lineage>
</organism>
<keyword evidence="3 5" id="KW-0808">Transferase</keyword>